<dbReference type="Pfam" id="PF02776">
    <property type="entry name" value="TPP_enzyme_N"/>
    <property type="match status" value="1"/>
</dbReference>
<dbReference type="EMBL" id="CAKMAB010000004">
    <property type="protein sequence ID" value="CAH1054763.1"/>
    <property type="molecule type" value="Genomic_DNA"/>
</dbReference>
<dbReference type="InterPro" id="IPR000399">
    <property type="entry name" value="TPP-bd_CS"/>
</dbReference>
<dbReference type="Pfam" id="PF02775">
    <property type="entry name" value="TPP_enzyme_C"/>
    <property type="match status" value="1"/>
</dbReference>
<evidence type="ECO:0000259" key="5">
    <source>
        <dbReference type="Pfam" id="PF00205"/>
    </source>
</evidence>
<proteinExistence type="inferred from homology"/>
<dbReference type="Proteomes" id="UP000838749">
    <property type="component" value="Unassembled WGS sequence"/>
</dbReference>
<feature type="domain" description="Thiamine pyrophosphate enzyme central" evidence="5">
    <location>
        <begin position="191"/>
        <end position="323"/>
    </location>
</feature>
<comment type="caution">
    <text evidence="8">The sequence shown here is derived from an EMBL/GenBank/DDBJ whole genome shotgun (WGS) entry which is preliminary data.</text>
</comment>
<comment type="cofactor">
    <cofactor evidence="1">
        <name>thiamine diphosphate</name>
        <dbReference type="ChEBI" id="CHEBI:58937"/>
    </cofactor>
</comment>
<dbReference type="Gene3D" id="3.40.50.1220">
    <property type="entry name" value="TPP-binding domain"/>
    <property type="match status" value="1"/>
</dbReference>
<dbReference type="PROSITE" id="PS00187">
    <property type="entry name" value="TPP_ENZYMES"/>
    <property type="match status" value="1"/>
</dbReference>
<evidence type="ECO:0000259" key="6">
    <source>
        <dbReference type="Pfam" id="PF02775"/>
    </source>
</evidence>
<dbReference type="InterPro" id="IPR029061">
    <property type="entry name" value="THDP-binding"/>
</dbReference>
<keyword evidence="8" id="KW-0808">Transferase</keyword>
<dbReference type="GO" id="GO:0003984">
    <property type="term" value="F:acetolactate synthase activity"/>
    <property type="evidence" value="ECO:0007669"/>
    <property type="project" value="UniProtKB-EC"/>
</dbReference>
<dbReference type="Gene3D" id="3.40.50.970">
    <property type="match status" value="2"/>
</dbReference>
<dbReference type="CDD" id="cd00568">
    <property type="entry name" value="TPP_enzymes"/>
    <property type="match status" value="1"/>
</dbReference>
<evidence type="ECO:0000256" key="3">
    <source>
        <dbReference type="ARBA" id="ARBA00023052"/>
    </source>
</evidence>
<dbReference type="Pfam" id="PF00205">
    <property type="entry name" value="TPP_enzyme_M"/>
    <property type="match status" value="1"/>
</dbReference>
<evidence type="ECO:0000256" key="4">
    <source>
        <dbReference type="RuleBase" id="RU362132"/>
    </source>
</evidence>
<dbReference type="EC" id="2.2.1.6" evidence="8"/>
<dbReference type="InterPro" id="IPR012000">
    <property type="entry name" value="Thiamin_PyroP_enz_cen_dom"/>
</dbReference>
<evidence type="ECO:0000313" key="8">
    <source>
        <dbReference type="EMBL" id="CAH1054763.1"/>
    </source>
</evidence>
<dbReference type="SUPFAM" id="SSF52518">
    <property type="entry name" value="Thiamin diphosphate-binding fold (THDP-binding)"/>
    <property type="match status" value="2"/>
</dbReference>
<feature type="domain" description="Thiamine pyrophosphate enzyme TPP-binding" evidence="6">
    <location>
        <begin position="381"/>
        <end position="525"/>
    </location>
</feature>
<dbReference type="PANTHER" id="PTHR18968:SF13">
    <property type="entry name" value="ACETOLACTATE SYNTHASE CATALYTIC SUBUNIT, MITOCHONDRIAL"/>
    <property type="match status" value="1"/>
</dbReference>
<comment type="similarity">
    <text evidence="2 4">Belongs to the TPP enzyme family.</text>
</comment>
<accession>A0ABN8F9X1</accession>
<dbReference type="InterPro" id="IPR011766">
    <property type="entry name" value="TPP_enzyme_TPP-bd"/>
</dbReference>
<feature type="domain" description="Thiamine pyrophosphate enzyme N-terminal TPP-binding" evidence="7">
    <location>
        <begin position="3"/>
        <end position="109"/>
    </location>
</feature>
<keyword evidence="9" id="KW-1185">Reference proteome</keyword>
<dbReference type="InterPro" id="IPR012001">
    <property type="entry name" value="Thiamin_PyroP_enz_TPP-bd_dom"/>
</dbReference>
<organism evidence="8 9">
    <name type="scientific">Paenibacillus pseudetheri</name>
    <dbReference type="NCBI Taxonomy" id="2897682"/>
    <lineage>
        <taxon>Bacteria</taxon>
        <taxon>Bacillati</taxon>
        <taxon>Bacillota</taxon>
        <taxon>Bacilli</taxon>
        <taxon>Bacillales</taxon>
        <taxon>Paenibacillaceae</taxon>
        <taxon>Paenibacillus</taxon>
    </lineage>
</organism>
<keyword evidence="3 4" id="KW-0786">Thiamine pyrophosphate</keyword>
<evidence type="ECO:0000256" key="1">
    <source>
        <dbReference type="ARBA" id="ARBA00001964"/>
    </source>
</evidence>
<evidence type="ECO:0000259" key="7">
    <source>
        <dbReference type="Pfam" id="PF02776"/>
    </source>
</evidence>
<gene>
    <name evidence="8" type="primary">ilvB1</name>
    <name evidence="8" type="ORF">PAECIP111894_00913</name>
</gene>
<dbReference type="RefSeq" id="WP_234531806.1">
    <property type="nucleotide sequence ID" value="NZ_CAKMAB010000004.1"/>
</dbReference>
<reference evidence="8" key="1">
    <citation type="submission" date="2021-12" db="EMBL/GenBank/DDBJ databases">
        <authorList>
            <person name="Criscuolo A."/>
        </authorList>
    </citation>
    <scope>NUCLEOTIDE SEQUENCE</scope>
    <source>
        <strain evidence="8">CIP111894</strain>
    </source>
</reference>
<dbReference type="PANTHER" id="PTHR18968">
    <property type="entry name" value="THIAMINE PYROPHOSPHATE ENZYMES"/>
    <property type="match status" value="1"/>
</dbReference>
<evidence type="ECO:0000256" key="2">
    <source>
        <dbReference type="ARBA" id="ARBA00007812"/>
    </source>
</evidence>
<dbReference type="InterPro" id="IPR029035">
    <property type="entry name" value="DHS-like_NAD/FAD-binding_dom"/>
</dbReference>
<dbReference type="InterPro" id="IPR045229">
    <property type="entry name" value="TPP_enz"/>
</dbReference>
<name>A0ABN8F9X1_9BACL</name>
<sequence>MKTVADYMSEALRNLGVTHSFGIIGKSICPIVLKMVDYGIEFIPGRHESSSGFEAAGYALKTGKLGVAFGTSGPGGTNLLTAAAHAKANNLPVLFITGHQSIKELGIPQCQDSTSFLADLADMFRPATLYSKLIERGDHFSTIFNHAISIALSGNRGPVHLCIPFDVQTELLEECNIVIPERESLVSHANIDRVLDAINNSKNPIIIAGKGVNRSGAHSELIQLAETFNIPVVTSPGGKGAIAWDHPLYHGPIGVGGCTHGDDLLNQSDLFIVLGSRLSDMTICNLKRENHPTTLIQFDSDPTFVGKILFSKTIPVTGDLRDNLVCYLNNIDTNNITKREAPTNSDYTEEPPILPSLSLASVLSTMSDLIPYNSTVFVDDGSHGFHAAKWYKVKKPGSFVFDAYFACMGNSIGMAIGAKVAAPEETIFCITGDGCFMMLGAEINAAVCKDIPVIFIVVNNKQLDMALKGMEKTTGRIDGTIYEVPMDAVKFAESLGATGYKCETAEEFETAIKDAVAINRVAVIELLTDRDEVPPTAHRTLNLN</sequence>
<protein>
    <submittedName>
        <fullName evidence="8">Acetolactate synthase large subunit IlvB1</fullName>
        <ecNumber evidence="8">2.2.1.6</ecNumber>
    </submittedName>
</protein>
<dbReference type="SUPFAM" id="SSF52467">
    <property type="entry name" value="DHS-like NAD/FAD-binding domain"/>
    <property type="match status" value="1"/>
</dbReference>
<evidence type="ECO:0000313" key="9">
    <source>
        <dbReference type="Proteomes" id="UP000838749"/>
    </source>
</evidence>
<dbReference type="CDD" id="cd07035">
    <property type="entry name" value="TPP_PYR_POX_like"/>
    <property type="match status" value="1"/>
</dbReference>